<dbReference type="OrthoDB" id="5153694at2759"/>
<accession>A0A8H4LNT8</accession>
<sequence length="729" mass="80887">MDPMSVANIAREGVECLSSFPEAHDNPTVANAGATARVSDTDKNARSENAPDFNPLPAANTSSFVEHTAVDPRDTGNNTQGAYADYYTELAKFKGEMSSRIDAIEKKNQMLVDKWMREFRLTELDNEALGQVSARTRSSSSSGHEAAQKRPNSLVSLSTVKLMICELQSGNRMAMRSVREYYNDGIAKLSQPPVTVVSTQPRVASQETLPEANPSQPLTPSETHNSSTLTLEDMGKNMTLQLQKITRANNFMGLINVRDPTGYLNGPWETLRAKYQKRRRTNADVTAVSYTRCKDGHDDPLGEAGDGWSFLRIDESSDAFKLPEHPGDITLRSGRNLTLVGFKLWIIVDKKDNDKLGDLLRRHWVPLAQVSTPAALCGQWARHLQLLLSPKRLAEEGIGHRILCTGAKQLVVTQPGEYHMVVNYCPSLAIPTNFLLPGEPLFPNVYTCKLCGLWRLKHAANNQLETPLEEPPAKKTSKGGAVSSRQPKTRSKANSGILQQPYTQKNIFKLAVAIWSRPATSHFVDLVQAWRHRGSIVQGEPEGGETEEQLITRRLRNIAAAKFKANLGRLQVRVAEFHLAMDLAKHRKDEGLQRSNPGMIADSMSFNKPLNAPYTEAICKAAEVFLAALEGSRQVHFQFEAEESSIDWNEIEEAEIKRLLCQVGDHQVDSGETSGDSELTDLNSMVLDEFSDEEFVDAVGEVEGDQQVDKTDGVVEEDHGDDEMDEDEY</sequence>
<keyword evidence="4" id="KW-1185">Reference proteome</keyword>
<dbReference type="AlphaFoldDB" id="A0A8H4LNT8"/>
<organism evidence="3 4">
    <name type="scientific">Fusarium albosuccineum</name>
    <dbReference type="NCBI Taxonomy" id="1237068"/>
    <lineage>
        <taxon>Eukaryota</taxon>
        <taxon>Fungi</taxon>
        <taxon>Dikarya</taxon>
        <taxon>Ascomycota</taxon>
        <taxon>Pezizomycotina</taxon>
        <taxon>Sordariomycetes</taxon>
        <taxon>Hypocreomycetidae</taxon>
        <taxon>Hypocreales</taxon>
        <taxon>Nectriaceae</taxon>
        <taxon>Fusarium</taxon>
        <taxon>Fusarium decemcellulare species complex</taxon>
    </lineage>
</organism>
<dbReference type="Gene3D" id="2.60.120.650">
    <property type="entry name" value="Cupin"/>
    <property type="match status" value="1"/>
</dbReference>
<feature type="region of interest" description="Disordered" evidence="1">
    <location>
        <begin position="200"/>
        <end position="228"/>
    </location>
</feature>
<feature type="region of interest" description="Disordered" evidence="1">
    <location>
        <begin position="700"/>
        <end position="729"/>
    </location>
</feature>
<dbReference type="Pfam" id="PF02373">
    <property type="entry name" value="JmjC"/>
    <property type="match status" value="1"/>
</dbReference>
<feature type="region of interest" description="Disordered" evidence="1">
    <location>
        <begin position="37"/>
        <end position="61"/>
    </location>
</feature>
<feature type="region of interest" description="Disordered" evidence="1">
    <location>
        <begin position="132"/>
        <end position="152"/>
    </location>
</feature>
<feature type="region of interest" description="Disordered" evidence="1">
    <location>
        <begin position="465"/>
        <end position="494"/>
    </location>
</feature>
<name>A0A8H4LNT8_9HYPO</name>
<evidence type="ECO:0000313" key="4">
    <source>
        <dbReference type="Proteomes" id="UP000554235"/>
    </source>
</evidence>
<evidence type="ECO:0000256" key="1">
    <source>
        <dbReference type="SAM" id="MobiDB-lite"/>
    </source>
</evidence>
<protein>
    <submittedName>
        <fullName evidence="3">Domain-containing histone demethylation 3D</fullName>
    </submittedName>
</protein>
<dbReference type="EMBL" id="JAADYS010000195">
    <property type="protein sequence ID" value="KAF4471519.1"/>
    <property type="molecule type" value="Genomic_DNA"/>
</dbReference>
<evidence type="ECO:0000313" key="3">
    <source>
        <dbReference type="EMBL" id="KAF4471519.1"/>
    </source>
</evidence>
<feature type="compositionally biased region" description="Basic and acidic residues" evidence="1">
    <location>
        <begin position="707"/>
        <end position="717"/>
    </location>
</feature>
<dbReference type="Proteomes" id="UP000554235">
    <property type="component" value="Unassembled WGS sequence"/>
</dbReference>
<evidence type="ECO:0000259" key="2">
    <source>
        <dbReference type="Pfam" id="PF02373"/>
    </source>
</evidence>
<proteinExistence type="predicted"/>
<gene>
    <name evidence="3" type="ORF">FALBO_1562</name>
</gene>
<feature type="domain" description="JmjC" evidence="2">
    <location>
        <begin position="336"/>
        <end position="434"/>
    </location>
</feature>
<feature type="compositionally biased region" description="Acidic residues" evidence="1">
    <location>
        <begin position="718"/>
        <end position="729"/>
    </location>
</feature>
<dbReference type="InterPro" id="IPR003347">
    <property type="entry name" value="JmjC_dom"/>
</dbReference>
<comment type="caution">
    <text evidence="3">The sequence shown here is derived from an EMBL/GenBank/DDBJ whole genome shotgun (WGS) entry which is preliminary data.</text>
</comment>
<reference evidence="3 4" key="1">
    <citation type="submission" date="2020-01" db="EMBL/GenBank/DDBJ databases">
        <title>Identification and distribution of gene clusters putatively required for synthesis of sphingolipid metabolism inhibitors in phylogenetically diverse species of the filamentous fungus Fusarium.</title>
        <authorList>
            <person name="Kim H.-S."/>
            <person name="Busman M."/>
            <person name="Brown D.W."/>
            <person name="Divon H."/>
            <person name="Uhlig S."/>
            <person name="Proctor R.H."/>
        </authorList>
    </citation>
    <scope>NUCLEOTIDE SEQUENCE [LARGE SCALE GENOMIC DNA]</scope>
    <source>
        <strain evidence="3 4">NRRL 20459</strain>
    </source>
</reference>